<evidence type="ECO:0000313" key="2">
    <source>
        <dbReference type="Proteomes" id="UP001610563"/>
    </source>
</evidence>
<keyword evidence="2" id="KW-1185">Reference proteome</keyword>
<dbReference type="Proteomes" id="UP001610563">
    <property type="component" value="Unassembled WGS sequence"/>
</dbReference>
<sequence length="97" mass="11182">MYLRGKERSTRPRSFLPRMDDRPTVSERATIVRSFLFCFRKVHWSHLPRIFLIGREGTTIWGPVPSCSVPGSCCVVVLSSRIRYSSRRLVQLSTILA</sequence>
<dbReference type="EMBL" id="JBFTWV010000055">
    <property type="protein sequence ID" value="KAL2793593.1"/>
    <property type="molecule type" value="Genomic_DNA"/>
</dbReference>
<protein>
    <submittedName>
        <fullName evidence="1">Uncharacterized protein</fullName>
    </submittedName>
</protein>
<reference evidence="1 2" key="1">
    <citation type="submission" date="2024-07" db="EMBL/GenBank/DDBJ databases">
        <title>Section-level genome sequencing and comparative genomics of Aspergillus sections Usti and Cavernicolus.</title>
        <authorList>
            <consortium name="Lawrence Berkeley National Laboratory"/>
            <person name="Nybo J.L."/>
            <person name="Vesth T.C."/>
            <person name="Theobald S."/>
            <person name="Frisvad J.C."/>
            <person name="Larsen T.O."/>
            <person name="Kjaerboelling I."/>
            <person name="Rothschild-Mancinelli K."/>
            <person name="Lyhne E.K."/>
            <person name="Kogle M.E."/>
            <person name="Barry K."/>
            <person name="Clum A."/>
            <person name="Na H."/>
            <person name="Ledsgaard L."/>
            <person name="Lin J."/>
            <person name="Lipzen A."/>
            <person name="Kuo A."/>
            <person name="Riley R."/>
            <person name="Mondo S."/>
            <person name="Labutti K."/>
            <person name="Haridas S."/>
            <person name="Pangalinan J."/>
            <person name="Salamov A.A."/>
            <person name="Simmons B.A."/>
            <person name="Magnuson J.K."/>
            <person name="Chen J."/>
            <person name="Drula E."/>
            <person name="Henrissat B."/>
            <person name="Wiebenga A."/>
            <person name="Lubbers R.J."/>
            <person name="Gomes A.C."/>
            <person name="Makela M.R."/>
            <person name="Stajich J."/>
            <person name="Grigoriev I.V."/>
            <person name="Mortensen U.H."/>
            <person name="De Vries R.P."/>
            <person name="Baker S.E."/>
            <person name="Andersen M.R."/>
        </authorList>
    </citation>
    <scope>NUCLEOTIDE SEQUENCE [LARGE SCALE GENOMIC DNA]</scope>
    <source>
        <strain evidence="1 2">CBS 209.92</strain>
    </source>
</reference>
<organism evidence="1 2">
    <name type="scientific">Aspergillus keveii</name>
    <dbReference type="NCBI Taxonomy" id="714993"/>
    <lineage>
        <taxon>Eukaryota</taxon>
        <taxon>Fungi</taxon>
        <taxon>Dikarya</taxon>
        <taxon>Ascomycota</taxon>
        <taxon>Pezizomycotina</taxon>
        <taxon>Eurotiomycetes</taxon>
        <taxon>Eurotiomycetidae</taxon>
        <taxon>Eurotiales</taxon>
        <taxon>Aspergillaceae</taxon>
        <taxon>Aspergillus</taxon>
        <taxon>Aspergillus subgen. Nidulantes</taxon>
    </lineage>
</organism>
<name>A0ABR4G3J0_9EURO</name>
<comment type="caution">
    <text evidence="1">The sequence shown here is derived from an EMBL/GenBank/DDBJ whole genome shotgun (WGS) entry which is preliminary data.</text>
</comment>
<evidence type="ECO:0000313" key="1">
    <source>
        <dbReference type="EMBL" id="KAL2793593.1"/>
    </source>
</evidence>
<accession>A0ABR4G3J0</accession>
<gene>
    <name evidence="1" type="ORF">BJX66DRAFT_305555</name>
</gene>
<proteinExistence type="predicted"/>